<keyword evidence="3" id="KW-0804">Transcription</keyword>
<evidence type="ECO:0000256" key="5">
    <source>
        <dbReference type="SAM" id="MobiDB-lite"/>
    </source>
</evidence>
<evidence type="ECO:0000313" key="7">
    <source>
        <dbReference type="Proteomes" id="UP000030746"/>
    </source>
</evidence>
<feature type="compositionally biased region" description="Basic and acidic residues" evidence="5">
    <location>
        <begin position="1"/>
        <end position="12"/>
    </location>
</feature>
<dbReference type="InterPro" id="IPR007811">
    <property type="entry name" value="RPC4"/>
</dbReference>
<keyword evidence="4" id="KW-0539">Nucleus</keyword>
<proteinExistence type="predicted"/>
<feature type="region of interest" description="Disordered" evidence="5">
    <location>
        <begin position="1"/>
        <end position="135"/>
    </location>
</feature>
<evidence type="ECO:0000256" key="2">
    <source>
        <dbReference type="ARBA" id="ARBA00022478"/>
    </source>
</evidence>
<dbReference type="Pfam" id="PF05132">
    <property type="entry name" value="RNA_pol_Rpc4"/>
    <property type="match status" value="1"/>
</dbReference>
<dbReference type="CTD" id="20249026"/>
<dbReference type="HOGENOM" id="CLU_042288_0_0_1"/>
<evidence type="ECO:0000256" key="3">
    <source>
        <dbReference type="ARBA" id="ARBA00023163"/>
    </source>
</evidence>
<dbReference type="STRING" id="225164.V4ADT2"/>
<evidence type="ECO:0008006" key="8">
    <source>
        <dbReference type="Google" id="ProtNLM"/>
    </source>
</evidence>
<feature type="region of interest" description="Disordered" evidence="5">
    <location>
        <begin position="178"/>
        <end position="209"/>
    </location>
</feature>
<gene>
    <name evidence="6" type="ORF">LOTGIDRAFT_232725</name>
</gene>
<evidence type="ECO:0000256" key="1">
    <source>
        <dbReference type="ARBA" id="ARBA00004123"/>
    </source>
</evidence>
<dbReference type="EMBL" id="KB201931">
    <property type="protein sequence ID" value="ESO93285.1"/>
    <property type="molecule type" value="Genomic_DNA"/>
</dbReference>
<comment type="subcellular location">
    <subcellularLocation>
        <location evidence="1">Nucleus</location>
    </subcellularLocation>
</comment>
<dbReference type="OMA" id="GTWDKTV"/>
<keyword evidence="7" id="KW-1185">Reference proteome</keyword>
<feature type="compositionally biased region" description="Polar residues" evidence="5">
    <location>
        <begin position="94"/>
        <end position="112"/>
    </location>
</feature>
<keyword evidence="2" id="KW-0240">DNA-directed RNA polymerase</keyword>
<protein>
    <recommendedName>
        <fullName evidence="8">DNA-directed RNA polymerase III subunit RPC4</fullName>
    </recommendedName>
</protein>
<evidence type="ECO:0000313" key="6">
    <source>
        <dbReference type="EMBL" id="ESO93285.1"/>
    </source>
</evidence>
<dbReference type="GO" id="GO:0005666">
    <property type="term" value="C:RNA polymerase III complex"/>
    <property type="evidence" value="ECO:0007669"/>
    <property type="project" value="InterPro"/>
</dbReference>
<dbReference type="GO" id="GO:0003677">
    <property type="term" value="F:DNA binding"/>
    <property type="evidence" value="ECO:0007669"/>
    <property type="project" value="InterPro"/>
</dbReference>
<dbReference type="GeneID" id="20249026"/>
<dbReference type="PANTHER" id="PTHR13408">
    <property type="entry name" value="DNA-DIRECTED RNA POLYMERASE III"/>
    <property type="match status" value="1"/>
</dbReference>
<feature type="compositionally biased region" description="Basic and acidic residues" evidence="5">
    <location>
        <begin position="178"/>
        <end position="206"/>
    </location>
</feature>
<dbReference type="Proteomes" id="UP000030746">
    <property type="component" value="Unassembled WGS sequence"/>
</dbReference>
<dbReference type="KEGG" id="lgi:LOTGIDRAFT_232725"/>
<name>V4ADT2_LOTGI</name>
<dbReference type="OrthoDB" id="5836119at2759"/>
<dbReference type="GO" id="GO:0042797">
    <property type="term" value="P:tRNA transcription by RNA polymerase III"/>
    <property type="evidence" value="ECO:0007669"/>
    <property type="project" value="TreeGrafter"/>
</dbReference>
<feature type="compositionally biased region" description="Polar residues" evidence="5">
    <location>
        <begin position="65"/>
        <end position="75"/>
    </location>
</feature>
<feature type="region of interest" description="Disordered" evidence="5">
    <location>
        <begin position="245"/>
        <end position="279"/>
    </location>
</feature>
<accession>V4ADT2</accession>
<dbReference type="AlphaFoldDB" id="V4ADT2"/>
<organism evidence="6 7">
    <name type="scientific">Lottia gigantea</name>
    <name type="common">Giant owl limpet</name>
    <dbReference type="NCBI Taxonomy" id="225164"/>
    <lineage>
        <taxon>Eukaryota</taxon>
        <taxon>Metazoa</taxon>
        <taxon>Spiralia</taxon>
        <taxon>Lophotrochozoa</taxon>
        <taxon>Mollusca</taxon>
        <taxon>Gastropoda</taxon>
        <taxon>Patellogastropoda</taxon>
        <taxon>Lottioidea</taxon>
        <taxon>Lottiidae</taxon>
        <taxon>Lottia</taxon>
    </lineage>
</organism>
<dbReference type="PANTHER" id="PTHR13408:SF0">
    <property type="entry name" value="DNA-DIRECTED RNA POLYMERASE III SUBUNIT RPC4"/>
    <property type="match status" value="1"/>
</dbReference>
<sequence length="364" mass="39727">MSENAKEAEKLPKGLIGRKGTSSGKSARLPSLKGPRDLTLGGVPKKVFTPTIPARRDKVKENPAPQKSSKPNTSTRGRNERGRGRGRGRGRENTLVQSHSIFEQGPAQKQSRGGSGISYREDGGGSSKVSVKKEKNVSHKDLDLLLRDDFIDDGDIQDDMPPVMLPLSCKLKEEIEIKSDLKVEKEDEEDSKSSNDTEMKCDEKLKTSSSPRKFKNEIMDDLSCKSIFSKFGKAEEGELIFFQLPDTLPGLPPTRKQDSDKPSDTSTTTDSNKTDTETVSDRLSTCSLADFSEGQIGKLQIRKSGKIELLIGNVKLDVTAGTPSGFLQEVVSVNTADGTGSMCVLGHIKHRLICTPNFESLLDS</sequence>
<dbReference type="RefSeq" id="XP_009055984.1">
    <property type="nucleotide sequence ID" value="XM_009057736.1"/>
</dbReference>
<reference evidence="6 7" key="1">
    <citation type="journal article" date="2013" name="Nature">
        <title>Insights into bilaterian evolution from three spiralian genomes.</title>
        <authorList>
            <person name="Simakov O."/>
            <person name="Marletaz F."/>
            <person name="Cho S.J."/>
            <person name="Edsinger-Gonzales E."/>
            <person name="Havlak P."/>
            <person name="Hellsten U."/>
            <person name="Kuo D.H."/>
            <person name="Larsson T."/>
            <person name="Lv J."/>
            <person name="Arendt D."/>
            <person name="Savage R."/>
            <person name="Osoegawa K."/>
            <person name="de Jong P."/>
            <person name="Grimwood J."/>
            <person name="Chapman J.A."/>
            <person name="Shapiro H."/>
            <person name="Aerts A."/>
            <person name="Otillar R.P."/>
            <person name="Terry A.Y."/>
            <person name="Boore J.L."/>
            <person name="Grigoriev I.V."/>
            <person name="Lindberg D.R."/>
            <person name="Seaver E.C."/>
            <person name="Weisblat D.A."/>
            <person name="Putnam N.H."/>
            <person name="Rokhsar D.S."/>
        </authorList>
    </citation>
    <scope>NUCLEOTIDE SEQUENCE [LARGE SCALE GENOMIC DNA]</scope>
</reference>
<evidence type="ECO:0000256" key="4">
    <source>
        <dbReference type="ARBA" id="ARBA00023242"/>
    </source>
</evidence>